<evidence type="ECO:0000256" key="3">
    <source>
        <dbReference type="ARBA" id="ARBA00022792"/>
    </source>
</evidence>
<evidence type="ECO:0000256" key="6">
    <source>
        <dbReference type="ARBA" id="ARBA00023136"/>
    </source>
</evidence>
<dbReference type="OrthoDB" id="1913277at2759"/>
<dbReference type="PANTHER" id="PTHR21382:SF1">
    <property type="entry name" value="NADH DEHYDROGENASE [UBIQUINONE] 1 ALPHA SUBCOMPLEX SUBUNIT 11"/>
    <property type="match status" value="1"/>
</dbReference>
<keyword evidence="6" id="KW-0472">Membrane</keyword>
<dbReference type="Proteomes" id="UP000070133">
    <property type="component" value="Unassembled WGS sequence"/>
</dbReference>
<evidence type="ECO:0000256" key="5">
    <source>
        <dbReference type="ARBA" id="ARBA00023128"/>
    </source>
</evidence>
<dbReference type="STRING" id="321146.A0A139GVZ6"/>
<evidence type="ECO:0000256" key="2">
    <source>
        <dbReference type="ARBA" id="ARBA00022692"/>
    </source>
</evidence>
<dbReference type="PANTHER" id="PTHR21382">
    <property type="entry name" value="NADH-UBIQUINONE OXIDOREDUCTASE SUBUNIT"/>
    <property type="match status" value="1"/>
</dbReference>
<protein>
    <recommendedName>
        <fullName evidence="9">NADH-ubiquinone oxidoreductase 213 kDa subunit</fullName>
    </recommendedName>
</protein>
<comment type="subcellular location">
    <subcellularLocation>
        <location evidence="1">Mitochondrion inner membrane</location>
        <topology evidence="1">Multi-pass membrane protein</topology>
    </subcellularLocation>
</comment>
<gene>
    <name evidence="7" type="ORF">AC578_3178</name>
</gene>
<dbReference type="AlphaFoldDB" id="A0A139GVZ6"/>
<keyword evidence="3" id="KW-0999">Mitochondrion inner membrane</keyword>
<evidence type="ECO:0000256" key="1">
    <source>
        <dbReference type="ARBA" id="ARBA00004448"/>
    </source>
</evidence>
<dbReference type="EMBL" id="LFZN01000297">
    <property type="protein sequence ID" value="KXS94351.1"/>
    <property type="molecule type" value="Genomic_DNA"/>
</dbReference>
<keyword evidence="8" id="KW-1185">Reference proteome</keyword>
<evidence type="ECO:0000313" key="8">
    <source>
        <dbReference type="Proteomes" id="UP000070133"/>
    </source>
</evidence>
<sequence>MAEHEDHPYHPKDAIGDTIQAILVTGGAGLFVSSIQNTLRKQNVGAFGVFTRTGGTIGTFAGIGGAYAFARAASANLRQKDDTWNEAIGGFFGGSVLGLASRSLAASLGYGTGFAVILAAFNYTGGQLMGTRLDDGVDEVSRKEYLRKNRRRPIEETINELGEGRGIYGPGYEQRRAERIKERYGIDVPVQSGS</sequence>
<evidence type="ECO:0000313" key="7">
    <source>
        <dbReference type="EMBL" id="KXS94351.1"/>
    </source>
</evidence>
<accession>A0A139GVZ6</accession>
<comment type="caution">
    <text evidence="7">The sequence shown here is derived from an EMBL/GenBank/DDBJ whole genome shotgun (WGS) entry which is preliminary data.</text>
</comment>
<keyword evidence="5" id="KW-0496">Mitochondrion</keyword>
<organism evidence="7 8">
    <name type="scientific">Pseudocercospora eumusae</name>
    <dbReference type="NCBI Taxonomy" id="321146"/>
    <lineage>
        <taxon>Eukaryota</taxon>
        <taxon>Fungi</taxon>
        <taxon>Dikarya</taxon>
        <taxon>Ascomycota</taxon>
        <taxon>Pezizomycotina</taxon>
        <taxon>Dothideomycetes</taxon>
        <taxon>Dothideomycetidae</taxon>
        <taxon>Mycosphaerellales</taxon>
        <taxon>Mycosphaerellaceae</taxon>
        <taxon>Pseudocercospora</taxon>
    </lineage>
</organism>
<keyword evidence="4" id="KW-1133">Transmembrane helix</keyword>
<evidence type="ECO:0008006" key="9">
    <source>
        <dbReference type="Google" id="ProtNLM"/>
    </source>
</evidence>
<reference evidence="7 8" key="1">
    <citation type="submission" date="2015-07" db="EMBL/GenBank/DDBJ databases">
        <title>Comparative genomics of the Sigatoka disease complex on banana suggests a link between parallel evolutionary changes in Pseudocercospora fijiensis and Pseudocercospora eumusae and increased virulence on the banana host.</title>
        <authorList>
            <person name="Chang T.-C."/>
            <person name="Salvucci A."/>
            <person name="Crous P.W."/>
            <person name="Stergiopoulos I."/>
        </authorList>
    </citation>
    <scope>NUCLEOTIDE SEQUENCE [LARGE SCALE GENOMIC DNA]</scope>
    <source>
        <strain evidence="7 8">CBS 114824</strain>
    </source>
</reference>
<dbReference type="GO" id="GO:0005743">
    <property type="term" value="C:mitochondrial inner membrane"/>
    <property type="evidence" value="ECO:0007669"/>
    <property type="project" value="UniProtKB-SubCell"/>
</dbReference>
<dbReference type="GO" id="GO:0045271">
    <property type="term" value="C:respiratory chain complex I"/>
    <property type="evidence" value="ECO:0007669"/>
    <property type="project" value="InterPro"/>
</dbReference>
<proteinExistence type="predicted"/>
<dbReference type="InterPro" id="IPR039205">
    <property type="entry name" value="NDUFA11"/>
</dbReference>
<evidence type="ECO:0000256" key="4">
    <source>
        <dbReference type="ARBA" id="ARBA00022989"/>
    </source>
</evidence>
<dbReference type="Pfam" id="PF02466">
    <property type="entry name" value="Tim17"/>
    <property type="match status" value="1"/>
</dbReference>
<keyword evidence="2" id="KW-0812">Transmembrane</keyword>
<name>A0A139GVZ6_9PEZI</name>
<dbReference type="GO" id="GO:0006120">
    <property type="term" value="P:mitochondrial electron transport, NADH to ubiquinone"/>
    <property type="evidence" value="ECO:0007669"/>
    <property type="project" value="InterPro"/>
</dbReference>